<dbReference type="InterPro" id="IPR032465">
    <property type="entry name" value="ACMSD"/>
</dbReference>
<evidence type="ECO:0000313" key="2">
    <source>
        <dbReference type="EMBL" id="RUP46144.1"/>
    </source>
</evidence>
<keyword evidence="2" id="KW-0378">Hydrolase</keyword>
<comment type="caution">
    <text evidence="2">The sequence shown here is derived from an EMBL/GenBank/DDBJ whole genome shotgun (WGS) entry which is preliminary data.</text>
</comment>
<dbReference type="GO" id="GO:0005737">
    <property type="term" value="C:cytoplasm"/>
    <property type="evidence" value="ECO:0007669"/>
    <property type="project" value="TreeGrafter"/>
</dbReference>
<dbReference type="GO" id="GO:0016787">
    <property type="term" value="F:hydrolase activity"/>
    <property type="evidence" value="ECO:0007669"/>
    <property type="project" value="UniProtKB-KW"/>
</dbReference>
<keyword evidence="1" id="KW-0210">Decarboxylase</keyword>
<dbReference type="Pfam" id="PF04909">
    <property type="entry name" value="Amidohydro_2"/>
    <property type="match status" value="1"/>
</dbReference>
<protein>
    <submittedName>
        <fullName evidence="2">Amidohydrolase family protein</fullName>
    </submittedName>
</protein>
<evidence type="ECO:0000313" key="3">
    <source>
        <dbReference type="Proteomes" id="UP000268093"/>
    </source>
</evidence>
<organism evidence="2 3">
    <name type="scientific">Jimgerdemannia flammicorona</name>
    <dbReference type="NCBI Taxonomy" id="994334"/>
    <lineage>
        <taxon>Eukaryota</taxon>
        <taxon>Fungi</taxon>
        <taxon>Fungi incertae sedis</taxon>
        <taxon>Mucoromycota</taxon>
        <taxon>Mucoromycotina</taxon>
        <taxon>Endogonomycetes</taxon>
        <taxon>Endogonales</taxon>
        <taxon>Endogonaceae</taxon>
        <taxon>Jimgerdemannia</taxon>
    </lineage>
</organism>
<dbReference type="GO" id="GO:0016831">
    <property type="term" value="F:carboxy-lyase activity"/>
    <property type="evidence" value="ECO:0007669"/>
    <property type="project" value="UniProtKB-KW"/>
</dbReference>
<keyword evidence="1" id="KW-0456">Lyase</keyword>
<dbReference type="PANTHER" id="PTHR21240">
    <property type="entry name" value="2-AMINO-3-CARBOXYLMUCONATE-6-SEMIALDEHYDE DECARBOXYLASE"/>
    <property type="match status" value="1"/>
</dbReference>
<accession>A0A433D5P9</accession>
<sequence>MYISGNPLLAAPRVSTTTTMQPLTLKSLLPLSAPVCTCATTTHPCLQRHTHTDGFRIPPHRIVIDAHVHIFPPRLMSAVWRFFDQHYWPVVYKDAYADSQVDFLIDQGVRHVVLLQYAHKDGIARGLNEFMATTVRRMNEKYGMKVATGLATVMPGEEDACGILEEAFTRWGLMGVKLHSHVQVIAANDPKMDPLYTTCAAHNRPILLHAGREPNSAAYKQDTYELCSASRIDDVLTCHPTLRLCVPHMGWNETELYVALLKRHRNLYLDTTMMLSDLFPTVKGTPTRAQLAKWMGENSDRILYGTDFPNISYTWHTEFANLCDEGEYRLEEEVLERILYKNAMELYGIGKDGLGVVARSSL</sequence>
<dbReference type="EMBL" id="RBNI01006285">
    <property type="protein sequence ID" value="RUP46144.1"/>
    <property type="molecule type" value="Genomic_DNA"/>
</dbReference>
<dbReference type="Proteomes" id="UP000268093">
    <property type="component" value="Unassembled WGS sequence"/>
</dbReference>
<dbReference type="SUPFAM" id="SSF51556">
    <property type="entry name" value="Metallo-dependent hydrolases"/>
    <property type="match status" value="1"/>
</dbReference>
<dbReference type="GO" id="GO:0019748">
    <property type="term" value="P:secondary metabolic process"/>
    <property type="evidence" value="ECO:0007669"/>
    <property type="project" value="TreeGrafter"/>
</dbReference>
<dbReference type="AlphaFoldDB" id="A0A433D5P9"/>
<dbReference type="PANTHER" id="PTHR21240:SF28">
    <property type="entry name" value="ISO-OROTATE DECARBOXYLASE (EUROFUNG)"/>
    <property type="match status" value="1"/>
</dbReference>
<dbReference type="Gene3D" id="3.20.20.140">
    <property type="entry name" value="Metal-dependent hydrolases"/>
    <property type="match status" value="1"/>
</dbReference>
<comment type="similarity">
    <text evidence="1">Belongs to the metallo-dependent hydrolases superfamily.</text>
</comment>
<name>A0A433D5P9_9FUNG</name>
<evidence type="ECO:0000256" key="1">
    <source>
        <dbReference type="RuleBase" id="RU366045"/>
    </source>
</evidence>
<reference evidence="2 3" key="1">
    <citation type="journal article" date="2018" name="New Phytol.">
        <title>Phylogenomics of Endogonaceae and evolution of mycorrhizas within Mucoromycota.</title>
        <authorList>
            <person name="Chang Y."/>
            <person name="Desiro A."/>
            <person name="Na H."/>
            <person name="Sandor L."/>
            <person name="Lipzen A."/>
            <person name="Clum A."/>
            <person name="Barry K."/>
            <person name="Grigoriev I.V."/>
            <person name="Martin F.M."/>
            <person name="Stajich J.E."/>
            <person name="Smith M.E."/>
            <person name="Bonito G."/>
            <person name="Spatafora J.W."/>
        </authorList>
    </citation>
    <scope>NUCLEOTIDE SEQUENCE [LARGE SCALE GENOMIC DNA]</scope>
    <source>
        <strain evidence="2 3">GMNB39</strain>
    </source>
</reference>
<dbReference type="InterPro" id="IPR006680">
    <property type="entry name" value="Amidohydro-rel"/>
</dbReference>
<keyword evidence="3" id="KW-1185">Reference proteome</keyword>
<gene>
    <name evidence="2" type="ORF">BC936DRAFT_147308</name>
</gene>
<dbReference type="CDD" id="cd01292">
    <property type="entry name" value="metallo-dependent_hydrolases"/>
    <property type="match status" value="1"/>
</dbReference>
<proteinExistence type="inferred from homology"/>
<dbReference type="InterPro" id="IPR032466">
    <property type="entry name" value="Metal_Hydrolase"/>
</dbReference>
<dbReference type="OrthoDB" id="1925334at2759"/>